<keyword evidence="7" id="KW-0285">Flavoprotein</keyword>
<evidence type="ECO:0000256" key="1">
    <source>
        <dbReference type="ARBA" id="ARBA00002842"/>
    </source>
</evidence>
<dbReference type="InterPro" id="IPR023753">
    <property type="entry name" value="FAD/NAD-binding_dom"/>
</dbReference>
<dbReference type="GO" id="GO:0003957">
    <property type="term" value="F:NAD(P)+ transhydrogenase (Si-specific) activity"/>
    <property type="evidence" value="ECO:0007669"/>
    <property type="project" value="UniProtKB-EC"/>
</dbReference>
<dbReference type="GO" id="GO:0005829">
    <property type="term" value="C:cytosol"/>
    <property type="evidence" value="ECO:0007669"/>
    <property type="project" value="TreeGrafter"/>
</dbReference>
<evidence type="ECO:0000256" key="9">
    <source>
        <dbReference type="ARBA" id="ARBA00022857"/>
    </source>
</evidence>
<dbReference type="PIRSF" id="PIRSF000350">
    <property type="entry name" value="Mercury_reductase_MerA"/>
    <property type="match status" value="1"/>
</dbReference>
<evidence type="ECO:0000256" key="10">
    <source>
        <dbReference type="ARBA" id="ARBA00023002"/>
    </source>
</evidence>
<comment type="cofactor">
    <cofactor evidence="13">
        <name>FAD</name>
        <dbReference type="ChEBI" id="CHEBI:57692"/>
    </cofactor>
    <text evidence="13">Binds 1 FAD per subunit.</text>
</comment>
<evidence type="ECO:0000256" key="3">
    <source>
        <dbReference type="ARBA" id="ARBA00007532"/>
    </source>
</evidence>
<keyword evidence="13" id="KW-0547">Nucleotide-binding</keyword>
<name>A0A2L0H3Y2_RHIFR</name>
<evidence type="ECO:0000313" key="16">
    <source>
        <dbReference type="EMBL" id="AUX76196.1"/>
    </source>
</evidence>
<dbReference type="NCBIfam" id="NF003585">
    <property type="entry name" value="PRK05249.1"/>
    <property type="match status" value="1"/>
</dbReference>
<dbReference type="Gene3D" id="3.50.50.60">
    <property type="entry name" value="FAD/NAD(P)-binding domain"/>
    <property type="match status" value="2"/>
</dbReference>
<keyword evidence="6" id="KW-0963">Cytoplasm</keyword>
<dbReference type="GO" id="GO:0006103">
    <property type="term" value="P:2-oxoglutarate metabolic process"/>
    <property type="evidence" value="ECO:0007669"/>
    <property type="project" value="TreeGrafter"/>
</dbReference>
<evidence type="ECO:0000256" key="2">
    <source>
        <dbReference type="ARBA" id="ARBA00004496"/>
    </source>
</evidence>
<evidence type="ECO:0000256" key="11">
    <source>
        <dbReference type="ARBA" id="ARBA00023027"/>
    </source>
</evidence>
<dbReference type="Pfam" id="PF07992">
    <property type="entry name" value="Pyr_redox_2"/>
    <property type="match status" value="1"/>
</dbReference>
<keyword evidence="11 13" id="KW-0520">NAD</keyword>
<evidence type="ECO:0000256" key="12">
    <source>
        <dbReference type="ARBA" id="ARBA00031183"/>
    </source>
</evidence>
<keyword evidence="8 13" id="KW-0274">FAD</keyword>
<dbReference type="FunFam" id="3.30.390.30:FF:000001">
    <property type="entry name" value="Dihydrolipoyl dehydrogenase"/>
    <property type="match status" value="1"/>
</dbReference>
<evidence type="ECO:0000256" key="13">
    <source>
        <dbReference type="PIRSR" id="PIRSR000350-3"/>
    </source>
</evidence>
<dbReference type="Pfam" id="PF02852">
    <property type="entry name" value="Pyr_redox_dim"/>
    <property type="match status" value="1"/>
</dbReference>
<feature type="binding site" evidence="13">
    <location>
        <position position="269"/>
    </location>
    <ligand>
        <name>NAD(+)</name>
        <dbReference type="ChEBI" id="CHEBI:57540"/>
    </ligand>
</feature>
<evidence type="ECO:0000256" key="7">
    <source>
        <dbReference type="ARBA" id="ARBA00022630"/>
    </source>
</evidence>
<keyword evidence="10 16" id="KW-0560">Oxidoreductase</keyword>
<feature type="domain" description="Pyridine nucleotide-disulphide oxidoreductase dimerisation" evidence="14">
    <location>
        <begin position="346"/>
        <end position="451"/>
    </location>
</feature>
<feature type="domain" description="FAD/NAD(P)-binding" evidence="15">
    <location>
        <begin position="4"/>
        <end position="326"/>
    </location>
</feature>
<organism evidence="16 17">
    <name type="scientific">Rhizobium fredii</name>
    <name type="common">Sinorhizobium fredii</name>
    <dbReference type="NCBI Taxonomy" id="380"/>
    <lineage>
        <taxon>Bacteria</taxon>
        <taxon>Pseudomonadati</taxon>
        <taxon>Pseudomonadota</taxon>
        <taxon>Alphaproteobacteria</taxon>
        <taxon>Hyphomicrobiales</taxon>
        <taxon>Rhizobiaceae</taxon>
        <taxon>Sinorhizobium/Ensifer group</taxon>
        <taxon>Sinorhizobium</taxon>
    </lineage>
</organism>
<dbReference type="InterPro" id="IPR050151">
    <property type="entry name" value="Class-I_Pyr_Nuc-Dis_Oxidored"/>
</dbReference>
<feature type="binding site" evidence="13">
    <location>
        <position position="311"/>
    </location>
    <ligand>
        <name>FAD</name>
        <dbReference type="ChEBI" id="CHEBI:57692"/>
    </ligand>
</feature>
<feature type="binding site" evidence="13">
    <location>
        <begin position="181"/>
        <end position="188"/>
    </location>
    <ligand>
        <name>NAD(+)</name>
        <dbReference type="ChEBI" id="CHEBI:57540"/>
    </ligand>
</feature>
<protein>
    <recommendedName>
        <fullName evidence="5">Soluble pyridine nucleotide transhydrogenase</fullName>
        <ecNumber evidence="4">1.6.1.1</ecNumber>
    </recommendedName>
    <alternativeName>
        <fullName evidence="12">NAD(P)(+) transhydrogenase [B-specific]</fullName>
    </alternativeName>
</protein>
<evidence type="ECO:0000259" key="15">
    <source>
        <dbReference type="Pfam" id="PF07992"/>
    </source>
</evidence>
<proteinExistence type="inferred from homology"/>
<evidence type="ECO:0000256" key="4">
    <source>
        <dbReference type="ARBA" id="ARBA00012772"/>
    </source>
</evidence>
<dbReference type="InterPro" id="IPR016156">
    <property type="entry name" value="FAD/NAD-linked_Rdtase_dimer_sf"/>
</dbReference>
<evidence type="ECO:0000256" key="5">
    <source>
        <dbReference type="ARBA" id="ARBA00016603"/>
    </source>
</evidence>
<accession>A0A2L0H3Y2</accession>
<dbReference type="PANTHER" id="PTHR22912:SF93">
    <property type="entry name" value="SOLUBLE PYRIDINE NUCLEOTIDE TRANSHYDROGENASE"/>
    <property type="match status" value="1"/>
</dbReference>
<dbReference type="Proteomes" id="UP000239340">
    <property type="component" value="Chromosome"/>
</dbReference>
<dbReference type="EC" id="1.6.1.1" evidence="4"/>
<dbReference type="PRINTS" id="PR00368">
    <property type="entry name" value="FADPNR"/>
</dbReference>
<dbReference type="InterPro" id="IPR004099">
    <property type="entry name" value="Pyr_nucl-diS_OxRdtase_dimer"/>
</dbReference>
<dbReference type="InterPro" id="IPR001100">
    <property type="entry name" value="Pyr_nuc-diS_OxRdtase"/>
</dbReference>
<comment type="subcellular location">
    <subcellularLocation>
        <location evidence="2">Cytoplasm</location>
    </subcellularLocation>
</comment>
<reference evidence="16 17" key="1">
    <citation type="submission" date="2017-10" db="EMBL/GenBank/DDBJ databases">
        <title>Analysis of the genome sequences of Rhizobium populations associated to common bean (phaseolus vulgaris).</title>
        <authorList>
            <person name="Bustos P."/>
            <person name="Santamaria R.I."/>
            <person name="Miranda-Sanchez F."/>
            <person name="Perez-Carrascal O."/>
            <person name="Juarez S."/>
            <person name="Lozano L."/>
            <person name="Martinez-Flores I."/>
            <person name="Vinuesa P."/>
            <person name="Martinez-Romero E."/>
            <person name="Cevallos M.A."/>
            <person name="Romero D."/>
            <person name="Davila G."/>
            <person name="Gonzalez V."/>
        </authorList>
    </citation>
    <scope>NUCLEOTIDE SEQUENCE [LARGE SCALE GENOMIC DNA]</scope>
    <source>
        <strain evidence="16 17">NXT3</strain>
    </source>
</reference>
<gene>
    <name evidence="16" type="primary">sthA</name>
    <name evidence="16" type="ORF">NXT3_CH01616</name>
</gene>
<keyword evidence="9" id="KW-0521">NADP</keyword>
<comment type="function">
    <text evidence="1">Conversion of NADPH, generated by peripheral catabolic pathways, to NADH, which can enter the respiratory chain for energy generation.</text>
</comment>
<evidence type="ECO:0000259" key="14">
    <source>
        <dbReference type="Pfam" id="PF02852"/>
    </source>
</evidence>
<dbReference type="GO" id="GO:0004148">
    <property type="term" value="F:dihydrolipoyl dehydrogenase (NADH) activity"/>
    <property type="evidence" value="ECO:0007669"/>
    <property type="project" value="TreeGrafter"/>
</dbReference>
<evidence type="ECO:0000313" key="17">
    <source>
        <dbReference type="Proteomes" id="UP000239340"/>
    </source>
</evidence>
<evidence type="ECO:0000256" key="6">
    <source>
        <dbReference type="ARBA" id="ARBA00022490"/>
    </source>
</evidence>
<dbReference type="GO" id="GO:0050660">
    <property type="term" value="F:flavin adenine dinucleotide binding"/>
    <property type="evidence" value="ECO:0007669"/>
    <property type="project" value="TreeGrafter"/>
</dbReference>
<sequence>MNQFDLIVVGSGPAGRRGAIQAAKLGRKVLVIEQGKRVGGVSVHTGTIPSKTLRETALNLSGWRERGFYGRSYRVKQEISAEDLRQRLIITLNHEVEVLEHQFARNRVHHIRGKASFVDPTTLEIVKDDGESMHVAGTSILLAVGTKPFRPDYIPFDGKTVVDSDELLEIQDLPRSLVVIGAGVVGIEYATIFSALDTQVTVIDPKSTMLDFIDKEIVEDFTYQLRDRNMKLNLGQKAEKVERLDDGKVMLTLDNGRKITTEMVLFAAGRMGATDALNLPAAGLEADSRGRLKVNPETFQTAVPNIYAAGDVVGFPSLASTSMEQGRVAARVAVGAIAKEPQKYFPYGIYAVPEISTCGLSEEEVKERGIPYECGIARFRETSRGHIMGLDAGLLKMIFSLKTRRLLGVHIIGEGATELVHIGQAVLNLKGTVEYFVENTFNYPTLAEAYKIAGLDAWNRMGEIKAV</sequence>
<dbReference type="InterPro" id="IPR036188">
    <property type="entry name" value="FAD/NAD-bd_sf"/>
</dbReference>
<dbReference type="SUPFAM" id="SSF55424">
    <property type="entry name" value="FAD/NAD-linked reductases, dimerisation (C-terminal) domain"/>
    <property type="match status" value="1"/>
</dbReference>
<comment type="similarity">
    <text evidence="3">Belongs to the class-I pyridine nucleotide-disulfide oxidoreductase family.</text>
</comment>
<dbReference type="EMBL" id="CP024307">
    <property type="protein sequence ID" value="AUX76196.1"/>
    <property type="molecule type" value="Genomic_DNA"/>
</dbReference>
<dbReference type="AlphaFoldDB" id="A0A2L0H3Y2"/>
<dbReference type="RefSeq" id="WP_037422849.1">
    <property type="nucleotide sequence ID" value="NZ_CP024307.1"/>
</dbReference>
<dbReference type="PRINTS" id="PR00411">
    <property type="entry name" value="PNDRDTASEI"/>
</dbReference>
<dbReference type="Gene3D" id="3.30.390.30">
    <property type="match status" value="1"/>
</dbReference>
<evidence type="ECO:0000256" key="8">
    <source>
        <dbReference type="ARBA" id="ARBA00022827"/>
    </source>
</evidence>
<dbReference type="PANTHER" id="PTHR22912">
    <property type="entry name" value="DISULFIDE OXIDOREDUCTASE"/>
    <property type="match status" value="1"/>
</dbReference>
<feature type="binding site" evidence="13">
    <location>
        <position position="51"/>
    </location>
    <ligand>
        <name>FAD</name>
        <dbReference type="ChEBI" id="CHEBI:57692"/>
    </ligand>
</feature>
<dbReference type="SUPFAM" id="SSF51905">
    <property type="entry name" value="FAD/NAD(P)-binding domain"/>
    <property type="match status" value="1"/>
</dbReference>